<keyword evidence="2" id="KW-0812">Transmembrane</keyword>
<feature type="compositionally biased region" description="Basic and acidic residues" evidence="1">
    <location>
        <begin position="74"/>
        <end position="91"/>
    </location>
</feature>
<protein>
    <submittedName>
        <fullName evidence="3">Uncharacterized protein</fullName>
    </submittedName>
</protein>
<feature type="compositionally biased region" description="Low complexity" evidence="1">
    <location>
        <begin position="106"/>
        <end position="120"/>
    </location>
</feature>
<dbReference type="Proteomes" id="UP000245119">
    <property type="component" value="Linkage Group LG4"/>
</dbReference>
<reference evidence="3 4" key="1">
    <citation type="submission" date="2018-04" db="EMBL/GenBank/DDBJ databases">
        <title>The genome of golden apple snail Pomacea canaliculata provides insight into stress tolerance and invasive adaptation.</title>
        <authorList>
            <person name="Liu C."/>
            <person name="Liu B."/>
            <person name="Ren Y."/>
            <person name="Zhang Y."/>
            <person name="Wang H."/>
            <person name="Li S."/>
            <person name="Jiang F."/>
            <person name="Yin L."/>
            <person name="Zhang G."/>
            <person name="Qian W."/>
            <person name="Fan W."/>
        </authorList>
    </citation>
    <scope>NUCLEOTIDE SEQUENCE [LARGE SCALE GENOMIC DNA]</scope>
    <source>
        <strain evidence="3">SZHN2017</strain>
        <tissue evidence="3">Muscle</tissue>
    </source>
</reference>
<dbReference type="AlphaFoldDB" id="A0A2T7PFZ3"/>
<dbReference type="EMBL" id="PZQS01000004">
    <property type="protein sequence ID" value="PVD32346.1"/>
    <property type="molecule type" value="Genomic_DNA"/>
</dbReference>
<comment type="caution">
    <text evidence="3">The sequence shown here is derived from an EMBL/GenBank/DDBJ whole genome shotgun (WGS) entry which is preliminary data.</text>
</comment>
<feature type="compositionally biased region" description="Polar residues" evidence="1">
    <location>
        <begin position="92"/>
        <end position="105"/>
    </location>
</feature>
<feature type="transmembrane region" description="Helical" evidence="2">
    <location>
        <begin position="241"/>
        <end position="267"/>
    </location>
</feature>
<keyword evidence="2" id="KW-0472">Membrane</keyword>
<proteinExistence type="predicted"/>
<evidence type="ECO:0000313" key="4">
    <source>
        <dbReference type="Proteomes" id="UP000245119"/>
    </source>
</evidence>
<evidence type="ECO:0000256" key="2">
    <source>
        <dbReference type="SAM" id="Phobius"/>
    </source>
</evidence>
<gene>
    <name evidence="3" type="ORF">C0Q70_07779</name>
</gene>
<feature type="region of interest" description="Disordered" evidence="1">
    <location>
        <begin position="1"/>
        <end position="134"/>
    </location>
</feature>
<keyword evidence="2" id="KW-1133">Transmembrane helix</keyword>
<evidence type="ECO:0000256" key="1">
    <source>
        <dbReference type="SAM" id="MobiDB-lite"/>
    </source>
</evidence>
<accession>A0A2T7PFZ3</accession>
<organism evidence="3 4">
    <name type="scientific">Pomacea canaliculata</name>
    <name type="common">Golden apple snail</name>
    <dbReference type="NCBI Taxonomy" id="400727"/>
    <lineage>
        <taxon>Eukaryota</taxon>
        <taxon>Metazoa</taxon>
        <taxon>Spiralia</taxon>
        <taxon>Lophotrochozoa</taxon>
        <taxon>Mollusca</taxon>
        <taxon>Gastropoda</taxon>
        <taxon>Caenogastropoda</taxon>
        <taxon>Architaenioglossa</taxon>
        <taxon>Ampullarioidea</taxon>
        <taxon>Ampullariidae</taxon>
        <taxon>Pomacea</taxon>
    </lineage>
</organism>
<feature type="compositionally biased region" description="Polar residues" evidence="1">
    <location>
        <begin position="121"/>
        <end position="131"/>
    </location>
</feature>
<feature type="region of interest" description="Disordered" evidence="1">
    <location>
        <begin position="148"/>
        <end position="167"/>
    </location>
</feature>
<sequence length="275" mass="29693">MVKAMSVQDSTLPGQGIANTEHAFSSEKLPRPKSTEGTWTTRRSVSKSGRSSGQSLARNTSEQQTTATTPTEGVRGHESPHTENSSRHRAETPSSVGSCNDSWDGTSTSDTTPSVTSTSSEGLQSSKSVTSGDVRLLGNSCHPKTCLCSKRDSNSNNNSSNSDHDLTWLDDDVGVDTSTDTTTDTDYVLTNGDVLDDTDIDKFLASGRLWMIKTSYRRQLRINITDGGLVGKRAYTTFSKIIYSISFPIMVIGFVTNVIALKVFAAFQRTSPTPT</sequence>
<keyword evidence="4" id="KW-1185">Reference proteome</keyword>
<feature type="compositionally biased region" description="Low complexity" evidence="1">
    <location>
        <begin position="42"/>
        <end position="72"/>
    </location>
</feature>
<feature type="compositionally biased region" description="Basic and acidic residues" evidence="1">
    <location>
        <begin position="24"/>
        <end position="34"/>
    </location>
</feature>
<name>A0A2T7PFZ3_POMCA</name>
<evidence type="ECO:0000313" key="3">
    <source>
        <dbReference type="EMBL" id="PVD32346.1"/>
    </source>
</evidence>